<accession>A0AAW1MKA3</accession>
<keyword evidence="2" id="KW-1185">Reference proteome</keyword>
<dbReference type="AlphaFoldDB" id="A0AAW1MKA3"/>
<evidence type="ECO:0000313" key="1">
    <source>
        <dbReference type="EMBL" id="KAK9746664.1"/>
    </source>
</evidence>
<dbReference type="EMBL" id="JASPKY010000038">
    <property type="protein sequence ID" value="KAK9746664.1"/>
    <property type="molecule type" value="Genomic_DNA"/>
</dbReference>
<organism evidence="1 2">
    <name type="scientific">Popillia japonica</name>
    <name type="common">Japanese beetle</name>
    <dbReference type="NCBI Taxonomy" id="7064"/>
    <lineage>
        <taxon>Eukaryota</taxon>
        <taxon>Metazoa</taxon>
        <taxon>Ecdysozoa</taxon>
        <taxon>Arthropoda</taxon>
        <taxon>Hexapoda</taxon>
        <taxon>Insecta</taxon>
        <taxon>Pterygota</taxon>
        <taxon>Neoptera</taxon>
        <taxon>Endopterygota</taxon>
        <taxon>Coleoptera</taxon>
        <taxon>Polyphaga</taxon>
        <taxon>Scarabaeiformia</taxon>
        <taxon>Scarabaeidae</taxon>
        <taxon>Rutelinae</taxon>
        <taxon>Popillia</taxon>
    </lineage>
</organism>
<protein>
    <submittedName>
        <fullName evidence="1">Uncharacterized protein</fullName>
    </submittedName>
</protein>
<sequence>MNRATWTDDRYESSYVDRRSFKSPVSVVCAFLLSRTSAKPSENIRLKPGQDGLARVDWYRKRIVLERFRTDVVCNLRNFRNGLDLEI</sequence>
<proteinExistence type="predicted"/>
<reference evidence="1 2" key="1">
    <citation type="journal article" date="2024" name="BMC Genomics">
        <title>De novo assembly and annotation of Popillia japonica's genome with initial clues to its potential as an invasive pest.</title>
        <authorList>
            <person name="Cucini C."/>
            <person name="Boschi S."/>
            <person name="Funari R."/>
            <person name="Cardaioli E."/>
            <person name="Iannotti N."/>
            <person name="Marturano G."/>
            <person name="Paoli F."/>
            <person name="Bruttini M."/>
            <person name="Carapelli A."/>
            <person name="Frati F."/>
            <person name="Nardi F."/>
        </authorList>
    </citation>
    <scope>NUCLEOTIDE SEQUENCE [LARGE SCALE GENOMIC DNA]</scope>
    <source>
        <strain evidence="1">DMR45628</strain>
    </source>
</reference>
<evidence type="ECO:0000313" key="2">
    <source>
        <dbReference type="Proteomes" id="UP001458880"/>
    </source>
</evidence>
<dbReference type="Proteomes" id="UP001458880">
    <property type="component" value="Unassembled WGS sequence"/>
</dbReference>
<gene>
    <name evidence="1" type="ORF">QE152_g5947</name>
</gene>
<name>A0AAW1MKA3_POPJA</name>
<comment type="caution">
    <text evidence="1">The sequence shown here is derived from an EMBL/GenBank/DDBJ whole genome shotgun (WGS) entry which is preliminary data.</text>
</comment>